<feature type="coiled-coil region" evidence="1">
    <location>
        <begin position="389"/>
        <end position="475"/>
    </location>
</feature>
<feature type="region of interest" description="Disordered" evidence="2">
    <location>
        <begin position="887"/>
        <end position="906"/>
    </location>
</feature>
<reference evidence="3 4" key="1">
    <citation type="submission" date="2020-03" db="EMBL/GenBank/DDBJ databases">
        <title>Whole genome shotgun sequence of Phytohabitans suffuscus NBRC 105367.</title>
        <authorList>
            <person name="Komaki H."/>
            <person name="Tamura T."/>
        </authorList>
    </citation>
    <scope>NUCLEOTIDE SEQUENCE [LARGE SCALE GENOMIC DNA]</scope>
    <source>
        <strain evidence="3 4">NBRC 105367</strain>
    </source>
</reference>
<feature type="compositionally biased region" description="Low complexity" evidence="2">
    <location>
        <begin position="150"/>
        <end position="166"/>
    </location>
</feature>
<feature type="compositionally biased region" description="Low complexity" evidence="2">
    <location>
        <begin position="261"/>
        <end position="273"/>
    </location>
</feature>
<evidence type="ECO:0000256" key="1">
    <source>
        <dbReference type="SAM" id="Coils"/>
    </source>
</evidence>
<protein>
    <submittedName>
        <fullName evidence="3">Uncharacterized protein</fullName>
    </submittedName>
</protein>
<sequence length="1291" mass="138049">MPPAPATPGPAQRARAAAVTGGVGGVAARAATLPAAGATVDAARGAVTEPSAETAARAGAALAEALGERPAPSPEIVALCDRIRTAIREKRPVDEDQLTKADPQGAARDAGQALSSSVEGDAARVQGSYAALDNVPPGQPAQTPTPLEAPPAAVAGSGVAGGSAAPDPIPAQDLSLDADRDRVEQRAADARIERHSTEPLRSQPPFSTVREGRAELTATAQTGPAQVAAQQQAAIAQAQADMASLQEKAVAALNASRGGTVTTVSSGQTGMVGQEEQTRESVSRRAQQIFDGARTQVDQLLQPVSRTALARWDAGVTQLSQGFKDRLAEVQKWIDERHSGVGGAIVGLWDAVAGLPDWVTEEYDKAEARFGDGVCELLLSISSDVNGVIAAAEAVIDNARSQIRELFASLPAELREWAATEQAKFETQLDGLKERAQQTRTQFVTDVSERATKAVAEVQAEVERLREAARGLIGKIADAIQAFVDDPVKAIINGLLTIVGIPPASFWALVEKIGQVIEDIAEDPETFVNNLVAALRLGFEQFFDHFGTHVLNGFWKWLFSGLGSVGVQIPPDFSLGSLVTFILQVMGLTWPKIREILVRHIGAQNVELIEKAWQLVSLLIEKGPEGIVEMLKEKLDPATIVRTILEAAVEFLVDALVKQVAIRVIGMLNPAGAVLQAIELIYKVLKWVFENAARIFALVETVVNAIADVMAGRLGQVATAIEMSLAGLIPLVIDFLAGLLGLGDLPQEIAAVIGRLQAMVLAVVERVIVALVVRGRALLAALGVGGGKPGEGGGDGDEELGTTVRFRGGGESHRLWVDLSGQNATLMVASVPKAVADKIAEWRGRIAANVPADEAARAEASSLLAQLGPMTDSADKEGDRLAKDFLKARTDRDPAHPPPSDDDLENRERAIAAVLERLFELFGEQPDPLLRFAAQLEAAHGVARPSIEAPLKAKGAQLPTSWKAARDVAEDDATIKEITRAPLNQDGAWGAFAHPWAAEATLTALEKIKADAPGETNVDARRRMLSTLTRVNDNGGVTAAGASDYLVRYKRQLHEQEPPFDKAPSPVSRVREMVWRKATQGPAKVRITKAMEARARLGIGPPPGPDLPSRVRLRLWQLLRGATLKVSGTDVVDITVDAKTDKAIAEYLEEEIKNETPEMQRCLRWWRDEILSMEWHHAWPQWLGGAFEQLELRIPFALHMFDGIVGAGFPGGFHPVFNDLYRAHFGLPVNDEAAWTAYEAANQATAKRDLRTLLVEAYKIVFQPFGAGGADAKAAFIAELGKTYPEIKDQA</sequence>
<dbReference type="Gene3D" id="1.20.120.20">
    <property type="entry name" value="Apolipoprotein"/>
    <property type="match status" value="1"/>
</dbReference>
<evidence type="ECO:0000256" key="2">
    <source>
        <dbReference type="SAM" id="MobiDB-lite"/>
    </source>
</evidence>
<feature type="region of interest" description="Disordered" evidence="2">
    <location>
        <begin position="261"/>
        <end position="280"/>
    </location>
</feature>
<dbReference type="EMBL" id="AP022871">
    <property type="protein sequence ID" value="BCB91040.1"/>
    <property type="molecule type" value="Genomic_DNA"/>
</dbReference>
<dbReference type="KEGG" id="psuu:Psuf_083530"/>
<name>A0A6F8YXY5_9ACTN</name>
<reference evidence="3 4" key="2">
    <citation type="submission" date="2020-03" db="EMBL/GenBank/DDBJ databases">
        <authorList>
            <person name="Ichikawa N."/>
            <person name="Kimura A."/>
            <person name="Kitahashi Y."/>
            <person name="Uohara A."/>
        </authorList>
    </citation>
    <scope>NUCLEOTIDE SEQUENCE [LARGE SCALE GENOMIC DNA]</scope>
    <source>
        <strain evidence="3 4">NBRC 105367</strain>
    </source>
</reference>
<keyword evidence="1" id="KW-0175">Coiled coil</keyword>
<evidence type="ECO:0000313" key="4">
    <source>
        <dbReference type="Proteomes" id="UP000503011"/>
    </source>
</evidence>
<evidence type="ECO:0000313" key="3">
    <source>
        <dbReference type="EMBL" id="BCB91040.1"/>
    </source>
</evidence>
<feature type="region of interest" description="Disordered" evidence="2">
    <location>
        <begin position="91"/>
        <end position="208"/>
    </location>
</feature>
<dbReference type="Proteomes" id="UP000503011">
    <property type="component" value="Chromosome"/>
</dbReference>
<organism evidence="3 4">
    <name type="scientific">Phytohabitans suffuscus</name>
    <dbReference type="NCBI Taxonomy" id="624315"/>
    <lineage>
        <taxon>Bacteria</taxon>
        <taxon>Bacillati</taxon>
        <taxon>Actinomycetota</taxon>
        <taxon>Actinomycetes</taxon>
        <taxon>Micromonosporales</taxon>
        <taxon>Micromonosporaceae</taxon>
    </lineage>
</organism>
<keyword evidence="4" id="KW-1185">Reference proteome</keyword>
<proteinExistence type="predicted"/>
<feature type="compositionally biased region" description="Basic and acidic residues" evidence="2">
    <location>
        <begin position="177"/>
        <end position="198"/>
    </location>
</feature>
<feature type="coiled-coil region" evidence="1">
    <location>
        <begin position="228"/>
        <end position="255"/>
    </location>
</feature>
<accession>A0A6F8YXY5</accession>
<dbReference type="RefSeq" id="WP_173163703.1">
    <property type="nucleotide sequence ID" value="NZ_AP022871.1"/>
</dbReference>
<gene>
    <name evidence="3" type="ORF">Psuf_083530</name>
</gene>